<evidence type="ECO:0000313" key="16">
    <source>
        <dbReference type="Ensembl" id="ENSCCRP00000138971.1"/>
    </source>
</evidence>
<dbReference type="PANTHER" id="PTHR10199">
    <property type="entry name" value="THROMBOSPONDIN"/>
    <property type="match status" value="1"/>
</dbReference>
<evidence type="ECO:0000259" key="14">
    <source>
        <dbReference type="PROSITE" id="PS50184"/>
    </source>
</evidence>
<keyword evidence="7" id="KW-0130">Cell adhesion</keyword>
<dbReference type="SMART" id="SM00209">
    <property type="entry name" value="TSP1"/>
    <property type="match status" value="2"/>
</dbReference>
<dbReference type="GO" id="GO:0005509">
    <property type="term" value="F:calcium ion binding"/>
    <property type="evidence" value="ECO:0007669"/>
    <property type="project" value="UniProtKB-UniRule"/>
</dbReference>
<keyword evidence="4" id="KW-0732">Signal</keyword>
<dbReference type="FunFam" id="2.10.25.10:FF:000025">
    <property type="entry name" value="Thrombospondin 3"/>
    <property type="match status" value="1"/>
</dbReference>
<feature type="region of interest" description="Disordered" evidence="12">
    <location>
        <begin position="613"/>
        <end position="681"/>
    </location>
</feature>
<protein>
    <submittedName>
        <fullName evidence="16">Thrombospondin 2a</fullName>
    </submittedName>
</protein>
<keyword evidence="2 10" id="KW-0245">EGF-like domain</keyword>
<dbReference type="Pfam" id="PF05735">
    <property type="entry name" value="TSP_C"/>
    <property type="match status" value="1"/>
</dbReference>
<dbReference type="GO" id="GO:0008201">
    <property type="term" value="F:heparin binding"/>
    <property type="evidence" value="ECO:0007669"/>
    <property type="project" value="UniProtKB-KW"/>
</dbReference>
<dbReference type="InterPro" id="IPR013320">
    <property type="entry name" value="ConA-like_dom_sf"/>
</dbReference>
<keyword evidence="9" id="KW-0325">Glycoprotein</keyword>
<evidence type="ECO:0000256" key="1">
    <source>
        <dbReference type="ARBA" id="ARBA00009456"/>
    </source>
</evidence>
<dbReference type="GO" id="GO:0016525">
    <property type="term" value="P:negative regulation of angiogenesis"/>
    <property type="evidence" value="ECO:0007669"/>
    <property type="project" value="TreeGrafter"/>
</dbReference>
<evidence type="ECO:0000256" key="2">
    <source>
        <dbReference type="ARBA" id="ARBA00022536"/>
    </source>
</evidence>
<dbReference type="InterPro" id="IPR024731">
    <property type="entry name" value="NELL2-like_EGF"/>
</dbReference>
<dbReference type="SMART" id="SM00214">
    <property type="entry name" value="VWC"/>
    <property type="match status" value="1"/>
</dbReference>
<feature type="compositionally biased region" description="Basic and acidic residues" evidence="12">
    <location>
        <begin position="671"/>
        <end position="681"/>
    </location>
</feature>
<dbReference type="PROSITE" id="PS01186">
    <property type="entry name" value="EGF_2"/>
    <property type="match status" value="1"/>
</dbReference>
<name>A0A9J8A8J6_CYPCA</name>
<feature type="domain" description="EGF-like" evidence="13">
    <location>
        <begin position="435"/>
        <end position="479"/>
    </location>
</feature>
<evidence type="ECO:0000256" key="8">
    <source>
        <dbReference type="ARBA" id="ARBA00023157"/>
    </source>
</evidence>
<feature type="domain" description="TSP C-terminal" evidence="15">
    <location>
        <begin position="712"/>
        <end position="911"/>
    </location>
</feature>
<feature type="repeat" description="TSP type-3" evidence="11">
    <location>
        <begin position="516"/>
        <end position="551"/>
    </location>
</feature>
<feature type="domain" description="VWFC" evidence="14">
    <location>
        <begin position="129"/>
        <end position="186"/>
    </location>
</feature>
<dbReference type="InterPro" id="IPR003367">
    <property type="entry name" value="Thrombospondin_3-like_rpt"/>
</dbReference>
<evidence type="ECO:0000256" key="5">
    <source>
        <dbReference type="ARBA" id="ARBA00022737"/>
    </source>
</evidence>
<dbReference type="GO" id="GO:0007155">
    <property type="term" value="P:cell adhesion"/>
    <property type="evidence" value="ECO:0007669"/>
    <property type="project" value="UniProtKB-KW"/>
</dbReference>
<feature type="compositionally biased region" description="Acidic residues" evidence="12">
    <location>
        <begin position="648"/>
        <end position="657"/>
    </location>
</feature>
<dbReference type="Gene3D" id="6.20.200.20">
    <property type="match status" value="1"/>
</dbReference>
<proteinExistence type="inferred from homology"/>
<dbReference type="Pfam" id="PF00090">
    <property type="entry name" value="TSP_1"/>
    <property type="match status" value="2"/>
</dbReference>
<dbReference type="InterPro" id="IPR000884">
    <property type="entry name" value="TSP1_rpt"/>
</dbReference>
<dbReference type="FunFam" id="4.10.1080.10:FF:000001">
    <property type="entry name" value="Thrombospondin 3"/>
    <property type="match status" value="1"/>
</dbReference>
<accession>A0A9J8A8J6</accession>
<keyword evidence="3" id="KW-0358">Heparin-binding</keyword>
<dbReference type="PROSITE" id="PS50184">
    <property type="entry name" value="VWFC_2"/>
    <property type="match status" value="1"/>
</dbReference>
<evidence type="ECO:0000256" key="11">
    <source>
        <dbReference type="PROSITE-ProRule" id="PRU00634"/>
    </source>
</evidence>
<keyword evidence="17" id="KW-1185">Reference proteome</keyword>
<dbReference type="SUPFAM" id="SSF49899">
    <property type="entry name" value="Concanavalin A-like lectins/glucanases"/>
    <property type="match status" value="1"/>
</dbReference>
<dbReference type="InterPro" id="IPR036383">
    <property type="entry name" value="TSP1_rpt_sf"/>
</dbReference>
<evidence type="ECO:0000256" key="4">
    <source>
        <dbReference type="ARBA" id="ARBA00022729"/>
    </source>
</evidence>
<dbReference type="Gene3D" id="4.10.1080.10">
    <property type="entry name" value="TSP type-3 repeat"/>
    <property type="match status" value="2"/>
</dbReference>
<dbReference type="PROSITE" id="PS50092">
    <property type="entry name" value="TSP1"/>
    <property type="match status" value="2"/>
</dbReference>
<dbReference type="InterPro" id="IPR017897">
    <property type="entry name" value="Thrombospondin_3_rpt"/>
</dbReference>
<keyword evidence="5" id="KW-0677">Repeat</keyword>
<dbReference type="SUPFAM" id="SSF82895">
    <property type="entry name" value="TSP-1 type 1 repeat"/>
    <property type="match status" value="2"/>
</dbReference>
<dbReference type="SUPFAM" id="SSF57603">
    <property type="entry name" value="FnI-like domain"/>
    <property type="match status" value="1"/>
</dbReference>
<dbReference type="SUPFAM" id="SSF103647">
    <property type="entry name" value="TSP type-3 repeat"/>
    <property type="match status" value="3"/>
</dbReference>
<dbReference type="Pfam" id="PF02412">
    <property type="entry name" value="TSP_3"/>
    <property type="match status" value="6"/>
</dbReference>
<dbReference type="FunFam" id="4.10.1080.10:FF:000004">
    <property type="entry name" value="Cartilage oligomeric matrix protein"/>
    <property type="match status" value="1"/>
</dbReference>
<dbReference type="Gene3D" id="2.20.100.10">
    <property type="entry name" value="Thrombospondin type-1 (TSP1) repeat"/>
    <property type="match status" value="2"/>
</dbReference>
<evidence type="ECO:0000256" key="6">
    <source>
        <dbReference type="ARBA" id="ARBA00022837"/>
    </source>
</evidence>
<dbReference type="PROSITE" id="PS50026">
    <property type="entry name" value="EGF_3"/>
    <property type="match status" value="1"/>
</dbReference>
<evidence type="ECO:0000256" key="9">
    <source>
        <dbReference type="ARBA" id="ARBA00023180"/>
    </source>
</evidence>
<dbReference type="InterPro" id="IPR028974">
    <property type="entry name" value="TSP_type-3_rpt"/>
</dbReference>
<dbReference type="PRINTS" id="PR01705">
    <property type="entry name" value="TSP1REPEAT"/>
</dbReference>
<feature type="repeat" description="TSP type-3" evidence="11">
    <location>
        <begin position="673"/>
        <end position="708"/>
    </location>
</feature>
<dbReference type="Pfam" id="PF12947">
    <property type="entry name" value="EGF_3"/>
    <property type="match status" value="1"/>
</dbReference>
<dbReference type="Ensembl" id="ENSCCRT00000163612.1">
    <property type="protein sequence ID" value="ENSCCRP00000138971.1"/>
    <property type="gene ID" value="ENSCCRG00000015527.2"/>
</dbReference>
<dbReference type="Gene3D" id="2.60.120.200">
    <property type="match status" value="1"/>
</dbReference>
<feature type="compositionally biased region" description="Basic and acidic residues" evidence="12">
    <location>
        <begin position="637"/>
        <end position="647"/>
    </location>
</feature>
<dbReference type="GO" id="GO:0005576">
    <property type="term" value="C:extracellular region"/>
    <property type="evidence" value="ECO:0007669"/>
    <property type="project" value="InterPro"/>
</dbReference>
<evidence type="ECO:0000256" key="7">
    <source>
        <dbReference type="ARBA" id="ARBA00022889"/>
    </source>
</evidence>
<keyword evidence="6 11" id="KW-0106">Calcium</keyword>
<dbReference type="PANTHER" id="PTHR10199:SF10">
    <property type="entry name" value="THROMBOSPONDIN-2"/>
    <property type="match status" value="1"/>
</dbReference>
<evidence type="ECO:0000256" key="3">
    <source>
        <dbReference type="ARBA" id="ARBA00022674"/>
    </source>
</evidence>
<feature type="repeat" description="TSP type-3" evidence="11">
    <location>
        <begin position="637"/>
        <end position="672"/>
    </location>
</feature>
<dbReference type="GeneTree" id="ENSGT00940000157846"/>
<dbReference type="AlphaFoldDB" id="A0A9J8A8J6"/>
<sequence length="911" mass="100953">MFVAKGSIRENHFRGLLQNVQFLFDTPIENILRNKGCEIAKPEEVNVVNESTETVSVGTAISTNFIEQKEKIASDVCERSCEELTNMVQELKGLRIVVGNLIDGLQKVTEENTVMKEVLGNMKNIKDKRMCWQDGRLFEDKEDWVVDSCTKCTCQESKIVCHQITCPPVSCASPTFLDGECCPLCLPKDSEDGWSPWSEWTECTVTCGTGTQQRGRSCDATSNPCSGPSIQTRRCNLGKCDSRGETASLCLHTFFEHLYFGHCDLGIQQFTWIICLCKLFDGAWGPWSPWAICSATCGGGTRTRTHVCNSPHPQYGGKKCPGESKDTASCNKQDCPVDGCLSNPCFGGVDCTSSPDGSWECGPCPVGFRGNGTFCEDVNECDMVPDLCFKNGGSQRCVNTDPGFHCLPCPPRYKGNQPFGMGVEAAKLNKQECEQENPCKDKTHNCHRSAECIFFDHFSDPMFKCECKIGYAGDGLICGEDSDLDGWPNQNLVCGANQSYHCKKDNCPNLPNSGQEDFDKDGQGDACDKDDDNDGIMDEADNCPLLYNPRQFDYDKDLVGDRCDNCPYEHNPAQIDTDGNGEGDACSVDIDGDGEKLPHQFNKVIFGDECDNNQDIDEDGHQNSLDNCPYIPNANQADHDKDGKGDACDFDDDNDGIPDDKDNCRLVPNKDQLDSDGDGRGDVCKDDFDNDNIPDILDVCPENDAIGNTDFRKFQMVHLDPKGTTQIDPNWVVRHQGKELVQTANSDPGIAVGFDEFNAVDFSGTFYVNTDRDDDYAGFVFGYQSSSRFYVVMWKQITQTYWEVNPSKALGISGVSLKVVNSTTGTGEHLRNALWHTGDTPGQVRLTAHQIRHLLTQDRIHQVMVVYEGKQIMADSGPVYDKTFAGGRLGLFVFSQELVYFSDLKYECRGE</sequence>
<dbReference type="SMART" id="SM00181">
    <property type="entry name" value="EGF"/>
    <property type="match status" value="3"/>
</dbReference>
<dbReference type="SMART" id="SM00179">
    <property type="entry name" value="EGF_CA"/>
    <property type="match status" value="2"/>
</dbReference>
<dbReference type="FunFam" id="2.20.100.10:FF:000004">
    <property type="entry name" value="Adhesion G protein-coupled receptor B2"/>
    <property type="match status" value="1"/>
</dbReference>
<evidence type="ECO:0000256" key="10">
    <source>
        <dbReference type="PROSITE-ProRule" id="PRU00076"/>
    </source>
</evidence>
<dbReference type="Pfam" id="PF00093">
    <property type="entry name" value="VWC"/>
    <property type="match status" value="1"/>
</dbReference>
<dbReference type="InterPro" id="IPR000742">
    <property type="entry name" value="EGF"/>
</dbReference>
<evidence type="ECO:0000313" key="17">
    <source>
        <dbReference type="Proteomes" id="UP001108240"/>
    </source>
</evidence>
<evidence type="ECO:0000259" key="15">
    <source>
        <dbReference type="PROSITE" id="PS51236"/>
    </source>
</evidence>
<evidence type="ECO:0000259" key="13">
    <source>
        <dbReference type="PROSITE" id="PS50026"/>
    </source>
</evidence>
<dbReference type="Proteomes" id="UP001108240">
    <property type="component" value="Unplaced"/>
</dbReference>
<reference evidence="16" key="1">
    <citation type="submission" date="2025-08" db="UniProtKB">
        <authorList>
            <consortium name="Ensembl"/>
        </authorList>
    </citation>
    <scope>IDENTIFICATION</scope>
</reference>
<organism evidence="16 17">
    <name type="scientific">Cyprinus carpio carpio</name>
    <dbReference type="NCBI Taxonomy" id="630221"/>
    <lineage>
        <taxon>Eukaryota</taxon>
        <taxon>Metazoa</taxon>
        <taxon>Chordata</taxon>
        <taxon>Craniata</taxon>
        <taxon>Vertebrata</taxon>
        <taxon>Euteleostomi</taxon>
        <taxon>Actinopterygii</taxon>
        <taxon>Neopterygii</taxon>
        <taxon>Teleostei</taxon>
        <taxon>Ostariophysi</taxon>
        <taxon>Cypriniformes</taxon>
        <taxon>Cyprinidae</taxon>
        <taxon>Cyprininae</taxon>
        <taxon>Cyprinus</taxon>
    </lineage>
</organism>
<dbReference type="InterPro" id="IPR008859">
    <property type="entry name" value="Thrombospondin_C"/>
</dbReference>
<dbReference type="FunFam" id="2.20.100.10:FF:000007">
    <property type="entry name" value="Thrombospondin 1"/>
    <property type="match status" value="1"/>
</dbReference>
<dbReference type="CDD" id="cd00054">
    <property type="entry name" value="EGF_CA"/>
    <property type="match status" value="1"/>
</dbReference>
<keyword evidence="8" id="KW-1015">Disulfide bond</keyword>
<evidence type="ECO:0000256" key="12">
    <source>
        <dbReference type="SAM" id="MobiDB-lite"/>
    </source>
</evidence>
<comment type="similarity">
    <text evidence="1">Belongs to the thrombospondin family.</text>
</comment>
<dbReference type="InterPro" id="IPR001007">
    <property type="entry name" value="VWF_dom"/>
</dbReference>
<dbReference type="PROSITE" id="PS51236">
    <property type="entry name" value="TSP_CTER"/>
    <property type="match status" value="1"/>
</dbReference>
<dbReference type="FunFam" id="2.10.25.10:FF:000070">
    <property type="entry name" value="Thrombospondin 2"/>
    <property type="match status" value="1"/>
</dbReference>
<dbReference type="PROSITE" id="PS01208">
    <property type="entry name" value="VWFC_1"/>
    <property type="match status" value="1"/>
</dbReference>
<dbReference type="InterPro" id="IPR001881">
    <property type="entry name" value="EGF-like_Ca-bd_dom"/>
</dbReference>
<dbReference type="PROSITE" id="PS51234">
    <property type="entry name" value="TSP3"/>
    <property type="match status" value="3"/>
</dbReference>
<reference evidence="16" key="2">
    <citation type="submission" date="2025-09" db="UniProtKB">
        <authorList>
            <consortium name="Ensembl"/>
        </authorList>
    </citation>
    <scope>IDENTIFICATION</scope>
</reference>
<dbReference type="Gene3D" id="2.10.25.10">
    <property type="entry name" value="Laminin"/>
    <property type="match status" value="3"/>
</dbReference>
<dbReference type="FunFam" id="2.60.120.200:FF:000002">
    <property type="entry name" value="Thrombospondin 3"/>
    <property type="match status" value="1"/>
</dbReference>
<comment type="caution">
    <text evidence="10">Lacks conserved residue(s) required for the propagation of feature annotation.</text>
</comment>
<dbReference type="FunFam" id="2.10.25.10:FF:000027">
    <property type="entry name" value="Thrombospondin 3"/>
    <property type="match status" value="1"/>
</dbReference>